<organism evidence="7 8">
    <name type="scientific">Taenia crassiceps</name>
    <dbReference type="NCBI Taxonomy" id="6207"/>
    <lineage>
        <taxon>Eukaryota</taxon>
        <taxon>Metazoa</taxon>
        <taxon>Spiralia</taxon>
        <taxon>Lophotrochozoa</taxon>
        <taxon>Platyhelminthes</taxon>
        <taxon>Cestoda</taxon>
        <taxon>Eucestoda</taxon>
        <taxon>Cyclophyllidea</taxon>
        <taxon>Taeniidae</taxon>
        <taxon>Taenia</taxon>
    </lineage>
</organism>
<name>A0ABR4QPK1_9CEST</name>
<accession>A0ABR4QPK1</accession>
<dbReference type="GO" id="GO:0032259">
    <property type="term" value="P:methylation"/>
    <property type="evidence" value="ECO:0007669"/>
    <property type="project" value="UniProtKB-KW"/>
</dbReference>
<comment type="function">
    <text evidence="5">S-adenosyl-L-methionine-dependent protein-lysine N-methyltransferase that methylates elongation factor 1-alpha.</text>
</comment>
<dbReference type="PANTHER" id="PTHR12843:SF5">
    <property type="entry name" value="EEF1A LYSINE METHYLTRANSFERASE 2"/>
    <property type="match status" value="1"/>
</dbReference>
<keyword evidence="3 5" id="KW-0808">Transferase</keyword>
<feature type="domain" description="Methyltransferase" evidence="6">
    <location>
        <begin position="57"/>
        <end position="194"/>
    </location>
</feature>
<keyword evidence="8" id="KW-1185">Reference proteome</keyword>
<reference evidence="7 8" key="1">
    <citation type="journal article" date="2022" name="Front. Cell. Infect. Microbiol.">
        <title>The Genomes of Two Strains of Taenia crassiceps the Animal Model for the Study of Human Cysticercosis.</title>
        <authorList>
            <person name="Bobes R.J."/>
            <person name="Estrada K."/>
            <person name="Rios-Valencia D.G."/>
            <person name="Calderon-Gallegos A."/>
            <person name="de la Torre P."/>
            <person name="Carrero J.C."/>
            <person name="Sanchez-Flores A."/>
            <person name="Laclette J.P."/>
        </authorList>
    </citation>
    <scope>NUCLEOTIDE SEQUENCE [LARGE SCALE GENOMIC DNA]</scope>
    <source>
        <strain evidence="7">WFUcys</strain>
    </source>
</reference>
<dbReference type="GO" id="GO:0008168">
    <property type="term" value="F:methyltransferase activity"/>
    <property type="evidence" value="ECO:0007669"/>
    <property type="project" value="UniProtKB-KW"/>
</dbReference>
<proteinExistence type="inferred from homology"/>
<gene>
    <name evidence="7" type="ORF">TcWFU_002038</name>
</gene>
<keyword evidence="1 5" id="KW-0963">Cytoplasm</keyword>
<dbReference type="Proteomes" id="UP001651158">
    <property type="component" value="Unassembled WGS sequence"/>
</dbReference>
<evidence type="ECO:0000256" key="5">
    <source>
        <dbReference type="HAMAP-Rule" id="MF_03188"/>
    </source>
</evidence>
<dbReference type="EC" id="2.1.1.-" evidence="5"/>
<evidence type="ECO:0000256" key="2">
    <source>
        <dbReference type="ARBA" id="ARBA00022603"/>
    </source>
</evidence>
<dbReference type="SUPFAM" id="SSF53335">
    <property type="entry name" value="S-adenosyl-L-methionine-dependent methyltransferases"/>
    <property type="match status" value="1"/>
</dbReference>
<dbReference type="Pfam" id="PF13847">
    <property type="entry name" value="Methyltransf_31"/>
    <property type="match status" value="1"/>
</dbReference>
<comment type="similarity">
    <text evidence="5">Belongs to the class I-like SAM-binding methyltransferase superfamily. EFM4 family.</text>
</comment>
<dbReference type="CDD" id="cd02440">
    <property type="entry name" value="AdoMet_MTases"/>
    <property type="match status" value="1"/>
</dbReference>
<dbReference type="InterPro" id="IPR029063">
    <property type="entry name" value="SAM-dependent_MTases_sf"/>
</dbReference>
<sequence length="211" mass="23979">MDDLRPSPLGTKQHWDDHYEKELENFVEFNDTGDIWFGKSSEQRIIKYLSDCGTPLGSRILDLGSGNGHFCLELVTYGYASVIGIDYSENAIKLAQKLSSSTQISEKVEFKCLDLLSSESVCDFVSQEGVFDVAIDKGTFDAITLTPDDVNPLRISERSRNLYLLNTHHLLRPGGTVVITSCNWTAEELRQEFERIRKGRRQLFQFIYEAP</sequence>
<keyword evidence="2 5" id="KW-0489">Methyltransferase</keyword>
<dbReference type="Gene3D" id="3.40.50.150">
    <property type="entry name" value="Vaccinia Virus protein VP39"/>
    <property type="match status" value="1"/>
</dbReference>
<dbReference type="PANTHER" id="PTHR12843">
    <property type="entry name" value="PROTEIN-LYSINE N-METHYLTRANSFERASE METTL10"/>
    <property type="match status" value="1"/>
</dbReference>
<dbReference type="HAMAP" id="MF_03188">
    <property type="entry name" value="Methyltr_EFM4"/>
    <property type="match status" value="1"/>
</dbReference>
<dbReference type="InterPro" id="IPR026635">
    <property type="entry name" value="Efm4/METTL10"/>
</dbReference>
<evidence type="ECO:0000313" key="7">
    <source>
        <dbReference type="EMBL" id="KAL5111502.1"/>
    </source>
</evidence>
<protein>
    <recommendedName>
        <fullName evidence="5">Protein-lysine N-methyltransferase TcWFU_002038</fullName>
        <ecNumber evidence="5">2.1.1.-</ecNumber>
    </recommendedName>
</protein>
<comment type="caution">
    <text evidence="7">The sequence shown here is derived from an EMBL/GenBank/DDBJ whole genome shotgun (WGS) entry which is preliminary data.</text>
</comment>
<dbReference type="EMBL" id="JAKROA010000001">
    <property type="protein sequence ID" value="KAL5111502.1"/>
    <property type="molecule type" value="Genomic_DNA"/>
</dbReference>
<comment type="subcellular location">
    <subcellularLocation>
        <location evidence="5">Cytoplasm</location>
    </subcellularLocation>
</comment>
<dbReference type="InterPro" id="IPR025714">
    <property type="entry name" value="Methyltranfer_dom"/>
</dbReference>
<keyword evidence="4 5" id="KW-0949">S-adenosyl-L-methionine</keyword>
<evidence type="ECO:0000256" key="4">
    <source>
        <dbReference type="ARBA" id="ARBA00022691"/>
    </source>
</evidence>
<evidence type="ECO:0000313" key="8">
    <source>
        <dbReference type="Proteomes" id="UP001651158"/>
    </source>
</evidence>
<evidence type="ECO:0000259" key="6">
    <source>
        <dbReference type="Pfam" id="PF13847"/>
    </source>
</evidence>
<evidence type="ECO:0000256" key="1">
    <source>
        <dbReference type="ARBA" id="ARBA00022490"/>
    </source>
</evidence>
<evidence type="ECO:0000256" key="3">
    <source>
        <dbReference type="ARBA" id="ARBA00022679"/>
    </source>
</evidence>